<feature type="transmembrane region" description="Helical" evidence="1">
    <location>
        <begin position="60"/>
        <end position="79"/>
    </location>
</feature>
<organism evidence="2 3">
    <name type="scientific">Lysobacter defluvii IMMIB APB-9 = DSM 18482</name>
    <dbReference type="NCBI Taxonomy" id="1385515"/>
    <lineage>
        <taxon>Bacteria</taxon>
        <taxon>Pseudomonadati</taxon>
        <taxon>Pseudomonadota</taxon>
        <taxon>Gammaproteobacteria</taxon>
        <taxon>Lysobacterales</taxon>
        <taxon>Lysobacteraceae</taxon>
        <taxon>Novilysobacter</taxon>
    </lineage>
</organism>
<dbReference type="STRING" id="1385515.GCA_000423325_01580"/>
<feature type="transmembrane region" description="Helical" evidence="1">
    <location>
        <begin position="35"/>
        <end position="53"/>
    </location>
</feature>
<dbReference type="EMBL" id="AVBH01000012">
    <property type="protein sequence ID" value="KGO99518.1"/>
    <property type="molecule type" value="Genomic_DNA"/>
</dbReference>
<evidence type="ECO:0000256" key="1">
    <source>
        <dbReference type="SAM" id="Phobius"/>
    </source>
</evidence>
<dbReference type="PANTHER" id="PTHR28008">
    <property type="entry name" value="DOMAIN PROTEIN, PUTATIVE (AFU_ORTHOLOGUE AFUA_3G10980)-RELATED"/>
    <property type="match status" value="1"/>
</dbReference>
<accession>A0A0A0M918</accession>
<dbReference type="PANTHER" id="PTHR28008:SF1">
    <property type="entry name" value="DOMAIN PROTEIN, PUTATIVE (AFU_ORTHOLOGUE AFUA_3G10980)-RELATED"/>
    <property type="match status" value="1"/>
</dbReference>
<evidence type="ECO:0000313" key="2">
    <source>
        <dbReference type="EMBL" id="KGO99518.1"/>
    </source>
</evidence>
<keyword evidence="1" id="KW-0812">Transmembrane</keyword>
<dbReference type="AlphaFoldDB" id="A0A0A0M918"/>
<reference evidence="2 3" key="1">
    <citation type="submission" date="2013-08" db="EMBL/GenBank/DDBJ databases">
        <title>Genomic analysis of Lysobacter defluvii.</title>
        <authorList>
            <person name="Wang Q."/>
            <person name="Wang G."/>
        </authorList>
    </citation>
    <scope>NUCLEOTIDE SEQUENCE [LARGE SCALE GENOMIC DNA]</scope>
    <source>
        <strain evidence="2 3">IMMIB APB-9</strain>
    </source>
</reference>
<gene>
    <name evidence="2" type="ORF">N791_05070</name>
</gene>
<sequence length="130" mass="13470">MWVAGWLAMLALVATGSLMPSSGLPDVAFPGADKLQHGGGYAAMSAYAVMLFATRRARWTAAAGLLAFGIAIELAQGAFTVDRSPELADVFANAAGIVAGLLAARTRLALLLQRVDRRLAGAREQDGRAG</sequence>
<keyword evidence="1" id="KW-1133">Transmembrane helix</keyword>
<comment type="caution">
    <text evidence="2">The sequence shown here is derived from an EMBL/GenBank/DDBJ whole genome shotgun (WGS) entry which is preliminary data.</text>
</comment>
<dbReference type="eggNOG" id="COG5652">
    <property type="taxonomic scope" value="Bacteria"/>
</dbReference>
<evidence type="ECO:0000313" key="3">
    <source>
        <dbReference type="Proteomes" id="UP000030003"/>
    </source>
</evidence>
<keyword evidence="3" id="KW-1185">Reference proteome</keyword>
<feature type="transmembrane region" description="Helical" evidence="1">
    <location>
        <begin position="91"/>
        <end position="110"/>
    </location>
</feature>
<protein>
    <submittedName>
        <fullName evidence="2">Membrane protein</fullName>
    </submittedName>
</protein>
<name>A0A0A0M918_9GAMM</name>
<dbReference type="Proteomes" id="UP000030003">
    <property type="component" value="Unassembled WGS sequence"/>
</dbReference>
<keyword evidence="1" id="KW-0472">Membrane</keyword>
<proteinExistence type="predicted"/>